<name>A0A4S3M0I6_9FLAO</name>
<sequence length="164" mass="19094">MKTVVLSLIALFSFSILIAQDKPVELEDVEVRAKNSHYISSMQDEYTPNHAVKMQNRAATYDLIHSELYRGGTKSEYFIEFKSDKGSMYTTYDKTGEITKSRENYRDIALPVEVRDEILKDNIGWELKGTEYATLYKDEAVYKKVYKITLKKGKDRKIMIIDLR</sequence>
<feature type="signal peptide" evidence="1">
    <location>
        <begin position="1"/>
        <end position="19"/>
    </location>
</feature>
<evidence type="ECO:0000313" key="2">
    <source>
        <dbReference type="EMBL" id="THD67851.1"/>
    </source>
</evidence>
<dbReference type="RefSeq" id="WP_136336056.1">
    <property type="nucleotide sequence ID" value="NZ_QXMP01000012.1"/>
</dbReference>
<comment type="caution">
    <text evidence="2">The sequence shown here is derived from an EMBL/GenBank/DDBJ whole genome shotgun (WGS) entry which is preliminary data.</text>
</comment>
<gene>
    <name evidence="2" type="ORF">E7Z59_09380</name>
</gene>
<dbReference type="OrthoDB" id="1448997at2"/>
<dbReference type="AlphaFoldDB" id="A0A4S3M0I6"/>
<protein>
    <recommendedName>
        <fullName evidence="4">Nicotinate-nucleotide adenylyltransferase</fullName>
    </recommendedName>
</protein>
<dbReference type="EMBL" id="SSMC01000002">
    <property type="protein sequence ID" value="THD67851.1"/>
    <property type="molecule type" value="Genomic_DNA"/>
</dbReference>
<evidence type="ECO:0008006" key="4">
    <source>
        <dbReference type="Google" id="ProtNLM"/>
    </source>
</evidence>
<reference evidence="2 3" key="1">
    <citation type="submission" date="2019-04" db="EMBL/GenBank/DDBJ databases">
        <title>Draft genome sequence of Robertkochia marina CC-AMO-30D.</title>
        <authorList>
            <person name="Hameed A."/>
            <person name="Lin S.-Y."/>
            <person name="Shahina M."/>
            <person name="Lai W.-A."/>
            <person name="Young C.-C."/>
        </authorList>
    </citation>
    <scope>NUCLEOTIDE SEQUENCE [LARGE SCALE GENOMIC DNA]</scope>
    <source>
        <strain evidence="2 3">CC-AMO-30D</strain>
    </source>
</reference>
<accession>A0A4S3M0I6</accession>
<organism evidence="2 3">
    <name type="scientific">Robertkochia marina</name>
    <dbReference type="NCBI Taxonomy" id="1227945"/>
    <lineage>
        <taxon>Bacteria</taxon>
        <taxon>Pseudomonadati</taxon>
        <taxon>Bacteroidota</taxon>
        <taxon>Flavobacteriia</taxon>
        <taxon>Flavobacteriales</taxon>
        <taxon>Flavobacteriaceae</taxon>
        <taxon>Robertkochia</taxon>
    </lineage>
</organism>
<keyword evidence="3" id="KW-1185">Reference proteome</keyword>
<proteinExistence type="predicted"/>
<evidence type="ECO:0000256" key="1">
    <source>
        <dbReference type="SAM" id="SignalP"/>
    </source>
</evidence>
<dbReference type="Proteomes" id="UP000305939">
    <property type="component" value="Unassembled WGS sequence"/>
</dbReference>
<feature type="chain" id="PRO_5020978945" description="Nicotinate-nucleotide adenylyltransferase" evidence="1">
    <location>
        <begin position="20"/>
        <end position="164"/>
    </location>
</feature>
<keyword evidence="1" id="KW-0732">Signal</keyword>
<evidence type="ECO:0000313" key="3">
    <source>
        <dbReference type="Proteomes" id="UP000305939"/>
    </source>
</evidence>